<reference evidence="2" key="2">
    <citation type="submission" date="2022-10" db="EMBL/GenBank/DDBJ databases">
        <authorList>
            <consortium name="ENA_rothamsted_submissions"/>
            <consortium name="culmorum"/>
            <person name="King R."/>
        </authorList>
    </citation>
    <scope>NUCLEOTIDE SEQUENCE</scope>
</reference>
<organism evidence="2 3">
    <name type="scientific">Phaedon cochleariae</name>
    <name type="common">Mustard beetle</name>
    <dbReference type="NCBI Taxonomy" id="80249"/>
    <lineage>
        <taxon>Eukaryota</taxon>
        <taxon>Metazoa</taxon>
        <taxon>Ecdysozoa</taxon>
        <taxon>Arthropoda</taxon>
        <taxon>Hexapoda</taxon>
        <taxon>Insecta</taxon>
        <taxon>Pterygota</taxon>
        <taxon>Neoptera</taxon>
        <taxon>Endopterygota</taxon>
        <taxon>Coleoptera</taxon>
        <taxon>Polyphaga</taxon>
        <taxon>Cucujiformia</taxon>
        <taxon>Chrysomeloidea</taxon>
        <taxon>Chrysomelidae</taxon>
        <taxon>Chrysomelinae</taxon>
        <taxon>Chrysomelini</taxon>
        <taxon>Phaedon</taxon>
    </lineage>
</organism>
<protein>
    <submittedName>
        <fullName evidence="2">Uncharacterized protein</fullName>
    </submittedName>
</protein>
<evidence type="ECO:0000313" key="3">
    <source>
        <dbReference type="Proteomes" id="UP001153737"/>
    </source>
</evidence>
<evidence type="ECO:0000313" key="2">
    <source>
        <dbReference type="EMBL" id="CAH1171068.1"/>
    </source>
</evidence>
<proteinExistence type="predicted"/>
<dbReference type="AlphaFoldDB" id="A0A9P0DRW1"/>
<keyword evidence="3" id="KW-1185">Reference proteome</keyword>
<dbReference type="Proteomes" id="UP001153737">
    <property type="component" value="Chromosome 5"/>
</dbReference>
<accession>A0A9P0DRW1</accession>
<name>A0A9P0DRW1_PHACE</name>
<feature type="compositionally biased region" description="Acidic residues" evidence="1">
    <location>
        <begin position="81"/>
        <end position="93"/>
    </location>
</feature>
<reference evidence="2" key="1">
    <citation type="submission" date="2022-01" db="EMBL/GenBank/DDBJ databases">
        <authorList>
            <person name="King R."/>
        </authorList>
    </citation>
    <scope>NUCLEOTIDE SEQUENCE</scope>
</reference>
<feature type="region of interest" description="Disordered" evidence="1">
    <location>
        <begin position="63"/>
        <end position="93"/>
    </location>
</feature>
<evidence type="ECO:0000256" key="1">
    <source>
        <dbReference type="SAM" id="MobiDB-lite"/>
    </source>
</evidence>
<sequence length="207" mass="23771">MWKYIRLKYIRERVIILKMPTGSQSYSCKWPLYERMGFLNVAISTRKTKGNIVRKTAAPLQMPSRELWQDSLSQDNSQESQDMEESQSQDEDNMNETYEEIGIIEDGSGPENNTASSELQIKKQNDIPSSPSSSVISNTKISNMRKERNDSSKRKNDISFEKLVQTCADIGKNLNSFLTSDTSDINKEDYHFAMTLAESLKEFDKKK</sequence>
<dbReference type="OrthoDB" id="6703957at2759"/>
<gene>
    <name evidence="2" type="ORF">PHAECO_LOCUS9355</name>
</gene>
<dbReference type="EMBL" id="OU896711">
    <property type="protein sequence ID" value="CAH1171068.1"/>
    <property type="molecule type" value="Genomic_DNA"/>
</dbReference>